<dbReference type="EMBL" id="AZGY01000022">
    <property type="protein sequence ID" value="KZZ90277.1"/>
    <property type="molecule type" value="Genomic_DNA"/>
</dbReference>
<dbReference type="GO" id="GO:0005634">
    <property type="term" value="C:nucleus"/>
    <property type="evidence" value="ECO:0007669"/>
    <property type="project" value="UniProtKB-SubCell"/>
</dbReference>
<keyword evidence="5" id="KW-0819">tRNA processing</keyword>
<evidence type="ECO:0000256" key="7">
    <source>
        <dbReference type="ARBA" id="ARBA00025043"/>
    </source>
</evidence>
<evidence type="ECO:0000256" key="4">
    <source>
        <dbReference type="ARBA" id="ARBA00016009"/>
    </source>
</evidence>
<dbReference type="InterPro" id="IPR036504">
    <property type="entry name" value="CGI121/TPRKB_sf"/>
</dbReference>
<dbReference type="Gene3D" id="3.30.2380.10">
    <property type="entry name" value="CGI121/TPRKB"/>
    <property type="match status" value="1"/>
</dbReference>
<dbReference type="GO" id="GO:0005829">
    <property type="term" value="C:cytosol"/>
    <property type="evidence" value="ECO:0007669"/>
    <property type="project" value="TreeGrafter"/>
</dbReference>
<dbReference type="GO" id="GO:0000408">
    <property type="term" value="C:EKC/KEOPS complex"/>
    <property type="evidence" value="ECO:0007669"/>
    <property type="project" value="TreeGrafter"/>
</dbReference>
<keyword evidence="10" id="KW-1185">Reference proteome</keyword>
<evidence type="ECO:0000256" key="1">
    <source>
        <dbReference type="ARBA" id="ARBA00004123"/>
    </source>
</evidence>
<evidence type="ECO:0000256" key="6">
    <source>
        <dbReference type="ARBA" id="ARBA00023242"/>
    </source>
</evidence>
<comment type="similarity">
    <text evidence="2 8">Belongs to the CGI121/TPRKB family.</text>
</comment>
<dbReference type="STRING" id="1081109.A0A167XN81"/>
<dbReference type="Proteomes" id="UP000078544">
    <property type="component" value="Unassembled WGS sequence"/>
</dbReference>
<evidence type="ECO:0000256" key="5">
    <source>
        <dbReference type="ARBA" id="ARBA00022694"/>
    </source>
</evidence>
<protein>
    <recommendedName>
        <fullName evidence="4">EKC/KEOPS complex subunit CGI121</fullName>
    </recommendedName>
    <alternativeName>
        <fullName evidence="3">EKC/KEOPS complex subunit cgi121</fullName>
    </alternativeName>
</protein>
<accession>A0A167XN81</accession>
<sequence>MSLELVPIEHVPSSYSVFVAAYREVQNAAFLHQQLLNRNADFEYAFIDAAAVYSRRQLLSAVFKAITAADSDTLKTPNIHSEIVISLNLSNNISESYRRFGISPDTKDLIAVKISFSSRTIPGLSRDEISNHLESNIRGIQVSITDESLAVMTDIARVRKYYKLNGLGWLEAIEDDFTKHAELDLLVTSSVALRGT</sequence>
<dbReference type="Pfam" id="PF08617">
    <property type="entry name" value="CGI-121"/>
    <property type="match status" value="1"/>
</dbReference>
<evidence type="ECO:0000256" key="8">
    <source>
        <dbReference type="RuleBase" id="RU004398"/>
    </source>
</evidence>
<gene>
    <name evidence="9" type="ORF">AAL_07378</name>
</gene>
<name>A0A167XN81_9HYPO</name>
<comment type="caution">
    <text evidence="9">The sequence shown here is derived from an EMBL/GenBank/DDBJ whole genome shotgun (WGS) entry which is preliminary data.</text>
</comment>
<dbReference type="PANTHER" id="PTHR15840">
    <property type="entry name" value="CGI-121 FAMILY MEMBER"/>
    <property type="match status" value="1"/>
</dbReference>
<dbReference type="InterPro" id="IPR013926">
    <property type="entry name" value="CGI121/TPRKB"/>
</dbReference>
<comment type="function">
    <text evidence="7">Component of the EKC/KEOPS complex that is required for the formation of a threonylcarbamoyl group on adenosine at position 37 (t(6)A37) in tRNAs that read codons beginning with adenine. The complex is probably involved in the transfer of the threonylcarbamoyl moiety of threonylcarbamoyl-AMP (TC-AMP) to the N6 group of A37. CGI121 acts as an allosteric effector that regulates the t(6)A activity of the complex. The EKC/KEOPS complex also promotes both telomere uncapping and telomere elongation. The complex is required for efficient recruitment of transcriptional coactivators. CGI121 is not required for tRNA modification.</text>
</comment>
<dbReference type="OrthoDB" id="329139at2759"/>
<dbReference type="SUPFAM" id="SSF143870">
    <property type="entry name" value="PF0523-like"/>
    <property type="match status" value="1"/>
</dbReference>
<organism evidence="9 10">
    <name type="scientific">Moelleriella libera RCEF 2490</name>
    <dbReference type="NCBI Taxonomy" id="1081109"/>
    <lineage>
        <taxon>Eukaryota</taxon>
        <taxon>Fungi</taxon>
        <taxon>Dikarya</taxon>
        <taxon>Ascomycota</taxon>
        <taxon>Pezizomycotina</taxon>
        <taxon>Sordariomycetes</taxon>
        <taxon>Hypocreomycetidae</taxon>
        <taxon>Hypocreales</taxon>
        <taxon>Clavicipitaceae</taxon>
        <taxon>Moelleriella</taxon>
    </lineage>
</organism>
<evidence type="ECO:0000313" key="10">
    <source>
        <dbReference type="Proteomes" id="UP000078544"/>
    </source>
</evidence>
<keyword evidence="6 8" id="KW-0539">Nucleus</keyword>
<evidence type="ECO:0000256" key="3">
    <source>
        <dbReference type="ARBA" id="ARBA00015316"/>
    </source>
</evidence>
<dbReference type="GO" id="GO:0002949">
    <property type="term" value="P:tRNA threonylcarbamoyladenosine modification"/>
    <property type="evidence" value="ECO:0007669"/>
    <property type="project" value="TreeGrafter"/>
</dbReference>
<comment type="subcellular location">
    <subcellularLocation>
        <location evidence="1">Nucleus</location>
    </subcellularLocation>
</comment>
<proteinExistence type="inferred from homology"/>
<reference evidence="9 10" key="1">
    <citation type="journal article" date="2016" name="Genome Biol. Evol.">
        <title>Divergent and convergent evolution of fungal pathogenicity.</title>
        <authorList>
            <person name="Shang Y."/>
            <person name="Xiao G."/>
            <person name="Zheng P."/>
            <person name="Cen K."/>
            <person name="Zhan S."/>
            <person name="Wang C."/>
        </authorList>
    </citation>
    <scope>NUCLEOTIDE SEQUENCE [LARGE SCALE GENOMIC DNA]</scope>
    <source>
        <strain evidence="9 10">RCEF 2490</strain>
    </source>
</reference>
<dbReference type="PANTHER" id="PTHR15840:SF10">
    <property type="entry name" value="EKC_KEOPS COMPLEX SUBUNIT TPRKB"/>
    <property type="match status" value="1"/>
</dbReference>
<evidence type="ECO:0000256" key="2">
    <source>
        <dbReference type="ARBA" id="ARBA00005546"/>
    </source>
</evidence>
<evidence type="ECO:0000313" key="9">
    <source>
        <dbReference type="EMBL" id="KZZ90277.1"/>
    </source>
</evidence>
<dbReference type="AlphaFoldDB" id="A0A167XN81"/>